<gene>
    <name evidence="2" type="ORF">EYB53_000765</name>
</gene>
<comment type="caution">
    <text evidence="2">The sequence shown here is derived from an EMBL/GenBank/DDBJ whole genome shotgun (WGS) entry which is preliminary data.</text>
</comment>
<dbReference type="PANTHER" id="PTHR43179">
    <property type="entry name" value="RHAMNOSYLTRANSFERASE WBBL"/>
    <property type="match status" value="1"/>
</dbReference>
<keyword evidence="3" id="KW-1185">Reference proteome</keyword>
<sequence length="586" mass="65384">MKAGGRLRTAILSLVRRFGLVGVLRTVRRCLRGDSYTRWVQAHRLTPVDHEQIRQQAAALPHQPLISVLVPVYNTPEAWLRACLDSVLDQLYPYWELCIADDASTQPHVRVILDAYAARDARIRVVYRTENGHIAAATNSALAAATGAFVAFLDHDDTLAPEALFQVALAINAQPQVDLLYSDEDSLDRQGHRVRPIAKPGCSPLLLRSHNYISHLLVIRRNLVNRLGGCRIGMEGAQDHDLILRAVEQLPPQHIHHISCVLYHWRIHPDSTAAGTKIKRYAAAVSRRAVAEHLQRVSVDARIESVPNRPYIHHVCYPVPAQARASVIIPTRDRLDLLQPCLDGLLTKTDFPELEVRIVDNGSKAPEVLRYLADLAMRPNVHVLRDDAPFNFSALCNLGARAATGELLCFLNNDISVAQPGWLRELAGLALQPGVGAVGPLLRYPDGRIQHMGIELKQPWAAQLIGHGRDYAQAQRTLALCTVRNVIAVTGACLVVSRAAFAQVGGFDERLPVAFNDVDLCLNLHAAGYWNLWTPFAELTHHHWATRGRDNTPAREARKASEARYLRQKWAEIIPYDPFRPERYDA</sequence>
<proteinExistence type="predicted"/>
<feature type="domain" description="Glycosyltransferase 2-like" evidence="1">
    <location>
        <begin position="326"/>
        <end position="452"/>
    </location>
</feature>
<dbReference type="Pfam" id="PF00535">
    <property type="entry name" value="Glycos_transf_2"/>
    <property type="match status" value="2"/>
</dbReference>
<dbReference type="CDD" id="cd04186">
    <property type="entry name" value="GT_2_like_c"/>
    <property type="match status" value="1"/>
</dbReference>
<accession>A0ABS4D475</accession>
<organism evidence="2 3">
    <name type="scientific">Candidatus Chloroploca mongolica</name>
    <dbReference type="NCBI Taxonomy" id="2528176"/>
    <lineage>
        <taxon>Bacteria</taxon>
        <taxon>Bacillati</taxon>
        <taxon>Chloroflexota</taxon>
        <taxon>Chloroflexia</taxon>
        <taxon>Chloroflexales</taxon>
        <taxon>Chloroflexineae</taxon>
        <taxon>Oscillochloridaceae</taxon>
        <taxon>Candidatus Chloroploca</taxon>
    </lineage>
</organism>
<dbReference type="RefSeq" id="WP_135475699.1">
    <property type="nucleotide sequence ID" value="NZ_SIJK02000001.1"/>
</dbReference>
<evidence type="ECO:0000313" key="3">
    <source>
        <dbReference type="Proteomes" id="UP001193081"/>
    </source>
</evidence>
<evidence type="ECO:0000313" key="2">
    <source>
        <dbReference type="EMBL" id="MBP1464227.1"/>
    </source>
</evidence>
<dbReference type="InterPro" id="IPR029044">
    <property type="entry name" value="Nucleotide-diphossugar_trans"/>
</dbReference>
<dbReference type="PANTHER" id="PTHR43179:SF7">
    <property type="entry name" value="RHAMNOSYLTRANSFERASE WBBL"/>
    <property type="match status" value="1"/>
</dbReference>
<dbReference type="InterPro" id="IPR001173">
    <property type="entry name" value="Glyco_trans_2-like"/>
</dbReference>
<name>A0ABS4D475_9CHLR</name>
<dbReference type="Gene3D" id="3.90.550.10">
    <property type="entry name" value="Spore Coat Polysaccharide Biosynthesis Protein SpsA, Chain A"/>
    <property type="match status" value="2"/>
</dbReference>
<dbReference type="Proteomes" id="UP001193081">
    <property type="component" value="Unassembled WGS sequence"/>
</dbReference>
<dbReference type="CDD" id="cd04184">
    <property type="entry name" value="GT2_RfbC_Mx_like"/>
    <property type="match status" value="1"/>
</dbReference>
<evidence type="ECO:0000259" key="1">
    <source>
        <dbReference type="Pfam" id="PF00535"/>
    </source>
</evidence>
<reference evidence="2 3" key="1">
    <citation type="submission" date="2021-03" db="EMBL/GenBank/DDBJ databases">
        <authorList>
            <person name="Grouzdev D.S."/>
        </authorList>
    </citation>
    <scope>NUCLEOTIDE SEQUENCE [LARGE SCALE GENOMIC DNA]</scope>
    <source>
        <strain evidence="2 3">M50-1</strain>
    </source>
</reference>
<dbReference type="SUPFAM" id="SSF53448">
    <property type="entry name" value="Nucleotide-diphospho-sugar transferases"/>
    <property type="match status" value="2"/>
</dbReference>
<feature type="domain" description="Glycosyltransferase 2-like" evidence="1">
    <location>
        <begin position="67"/>
        <end position="176"/>
    </location>
</feature>
<dbReference type="EMBL" id="SIJK02000001">
    <property type="protein sequence ID" value="MBP1464227.1"/>
    <property type="molecule type" value="Genomic_DNA"/>
</dbReference>
<protein>
    <submittedName>
        <fullName evidence="2">Glycosyltransferase family 2 protein</fullName>
    </submittedName>
</protein>